<dbReference type="Proteomes" id="UP000198418">
    <property type="component" value="Unassembled WGS sequence"/>
</dbReference>
<dbReference type="EMBL" id="FYDG01000007">
    <property type="protein sequence ID" value="SNB75963.1"/>
    <property type="molecule type" value="Genomic_DNA"/>
</dbReference>
<evidence type="ECO:0000313" key="2">
    <source>
        <dbReference type="EMBL" id="SNB75963.1"/>
    </source>
</evidence>
<dbReference type="Gene3D" id="3.40.50.1110">
    <property type="entry name" value="SGNH hydrolase"/>
    <property type="match status" value="1"/>
</dbReference>
<dbReference type="RefSeq" id="WP_158255261.1">
    <property type="nucleotide sequence ID" value="NZ_FYDG01000007.1"/>
</dbReference>
<protein>
    <submittedName>
        <fullName evidence="2">GDSL-like Lipase/Acylhydrolase family protein</fullName>
    </submittedName>
</protein>
<name>A0A212RTC3_RHOAC</name>
<keyword evidence="3" id="KW-1185">Reference proteome</keyword>
<dbReference type="Pfam" id="PF13472">
    <property type="entry name" value="Lipase_GDSL_2"/>
    <property type="match status" value="1"/>
</dbReference>
<evidence type="ECO:0000259" key="1">
    <source>
        <dbReference type="Pfam" id="PF13472"/>
    </source>
</evidence>
<evidence type="ECO:0000313" key="3">
    <source>
        <dbReference type="Proteomes" id="UP000198418"/>
    </source>
</evidence>
<feature type="domain" description="SGNH hydrolase-type esterase" evidence="1">
    <location>
        <begin position="83"/>
        <end position="235"/>
    </location>
</feature>
<dbReference type="SUPFAM" id="SSF52266">
    <property type="entry name" value="SGNH hydrolase"/>
    <property type="match status" value="1"/>
</dbReference>
<sequence>MTSRRAVPVRAFLAVAGAATLIGVADIGREAWIARKVAYLEGFDPAWNKCVRAEPASEAQQPRLYLVGDSLANEWPTGGFDPRYDPVHCGMSSETTAQLVQRFDRFDFLRPGDVVVLISGVYDGVGASFAQPERLPDFAQKAAERLLALARLARDNGGKVILSTIVPPFDPELLRRPFWRESIRDFSEKANAALRAGVSGDPGIDLLDVARALGGDDRRTPDIWARNGLKPNAAAFAALTAEINRRLSGTR</sequence>
<gene>
    <name evidence="2" type="ORF">SAMN06265338_10772</name>
</gene>
<organism evidence="2 3">
    <name type="scientific">Rhodoblastus acidophilus</name>
    <name type="common">Rhodopseudomonas acidophila</name>
    <dbReference type="NCBI Taxonomy" id="1074"/>
    <lineage>
        <taxon>Bacteria</taxon>
        <taxon>Pseudomonadati</taxon>
        <taxon>Pseudomonadota</taxon>
        <taxon>Alphaproteobacteria</taxon>
        <taxon>Hyphomicrobiales</taxon>
        <taxon>Rhodoblastaceae</taxon>
        <taxon>Rhodoblastus</taxon>
    </lineage>
</organism>
<accession>A0A212RTC3</accession>
<dbReference type="AlphaFoldDB" id="A0A212RTC3"/>
<proteinExistence type="predicted"/>
<dbReference type="OrthoDB" id="8455415at2"/>
<dbReference type="InterPro" id="IPR036514">
    <property type="entry name" value="SGNH_hydro_sf"/>
</dbReference>
<keyword evidence="2" id="KW-0378">Hydrolase</keyword>
<dbReference type="InterPro" id="IPR013830">
    <property type="entry name" value="SGNH_hydro"/>
</dbReference>
<dbReference type="GO" id="GO:0016788">
    <property type="term" value="F:hydrolase activity, acting on ester bonds"/>
    <property type="evidence" value="ECO:0007669"/>
    <property type="project" value="UniProtKB-ARBA"/>
</dbReference>
<reference evidence="3" key="1">
    <citation type="submission" date="2017-06" db="EMBL/GenBank/DDBJ databases">
        <authorList>
            <person name="Varghese N."/>
            <person name="Submissions S."/>
        </authorList>
    </citation>
    <scope>NUCLEOTIDE SEQUENCE [LARGE SCALE GENOMIC DNA]</scope>
    <source>
        <strain evidence="3">DSM 137</strain>
    </source>
</reference>